<proteinExistence type="predicted"/>
<evidence type="ECO:0000313" key="2">
    <source>
        <dbReference type="Proteomes" id="UP000233469"/>
    </source>
</evidence>
<reference evidence="1 2" key="1">
    <citation type="submission" date="2016-04" db="EMBL/GenBank/DDBJ databases">
        <title>Genome analyses suggest a sexual origin of heterokaryosis in a supposedly ancient asexual fungus.</title>
        <authorList>
            <person name="Ropars J."/>
            <person name="Sedzielewska K."/>
            <person name="Noel J."/>
            <person name="Charron P."/>
            <person name="Farinelli L."/>
            <person name="Marton T."/>
            <person name="Kruger M."/>
            <person name="Pelin A."/>
            <person name="Brachmann A."/>
            <person name="Corradi N."/>
        </authorList>
    </citation>
    <scope>NUCLEOTIDE SEQUENCE [LARGE SCALE GENOMIC DNA]</scope>
    <source>
        <strain evidence="1 2">C2</strain>
    </source>
</reference>
<protein>
    <submittedName>
        <fullName evidence="1">Uncharacterized protein</fullName>
    </submittedName>
</protein>
<dbReference type="AlphaFoldDB" id="A0A2N1MPW3"/>
<organism evidence="1 2">
    <name type="scientific">Rhizophagus irregularis</name>
    <dbReference type="NCBI Taxonomy" id="588596"/>
    <lineage>
        <taxon>Eukaryota</taxon>
        <taxon>Fungi</taxon>
        <taxon>Fungi incertae sedis</taxon>
        <taxon>Mucoromycota</taxon>
        <taxon>Glomeromycotina</taxon>
        <taxon>Glomeromycetes</taxon>
        <taxon>Glomerales</taxon>
        <taxon>Glomeraceae</taxon>
        <taxon>Rhizophagus</taxon>
    </lineage>
</organism>
<evidence type="ECO:0000313" key="1">
    <source>
        <dbReference type="EMBL" id="PKK63681.1"/>
    </source>
</evidence>
<reference evidence="1 2" key="2">
    <citation type="submission" date="2017-10" db="EMBL/GenBank/DDBJ databases">
        <title>Extensive intraspecific genome diversity in a model arbuscular mycorrhizal fungus.</title>
        <authorList>
            <person name="Chen E.C.H."/>
            <person name="Morin E."/>
            <person name="Baudet D."/>
            <person name="Noel J."/>
            <person name="Ndikumana S."/>
            <person name="Charron P."/>
            <person name="St-Onge C."/>
            <person name="Giorgi J."/>
            <person name="Grigoriev I.V."/>
            <person name="Roux C."/>
            <person name="Martin F.M."/>
            <person name="Corradi N."/>
        </authorList>
    </citation>
    <scope>NUCLEOTIDE SEQUENCE [LARGE SCALE GENOMIC DNA]</scope>
    <source>
        <strain evidence="1 2">C2</strain>
    </source>
</reference>
<dbReference type="EMBL" id="LLXL01001598">
    <property type="protein sequence ID" value="PKK63681.1"/>
    <property type="molecule type" value="Genomic_DNA"/>
</dbReference>
<gene>
    <name evidence="1" type="ORF">RhiirC2_716803</name>
</gene>
<accession>A0A2N1MPW3</accession>
<dbReference type="VEuPathDB" id="FungiDB:FUN_015116"/>
<comment type="caution">
    <text evidence="1">The sequence shown here is derived from an EMBL/GenBank/DDBJ whole genome shotgun (WGS) entry which is preliminary data.</text>
</comment>
<dbReference type="Proteomes" id="UP000233469">
    <property type="component" value="Unassembled WGS sequence"/>
</dbReference>
<sequence>MERFDRGGIVKIFIDKITLLSEVELFHKDLHEVEPVHTLAFETGILEKLNELKININNNKENYQKDLNIIDESTEGDNELFNDLFDTTEKALTLLKKQKISCEAAKRQFKLALDKIRSFIKENGLLRISLTLK</sequence>
<name>A0A2N1MPW3_9GLOM</name>